<feature type="domain" description="Solute-binding protein family 3/N-terminal" evidence="2">
    <location>
        <begin position="86"/>
        <end position="314"/>
    </location>
</feature>
<proteinExistence type="predicted"/>
<protein>
    <recommendedName>
        <fullName evidence="2">Solute-binding protein family 3/N-terminal domain-containing protein</fullName>
    </recommendedName>
</protein>
<dbReference type="PANTHER" id="PTHR35936:SF17">
    <property type="entry name" value="ARGININE-BINDING EXTRACELLULAR PROTEIN ARTP"/>
    <property type="match status" value="1"/>
</dbReference>
<evidence type="ECO:0000259" key="2">
    <source>
        <dbReference type="SMART" id="SM00062"/>
    </source>
</evidence>
<evidence type="ECO:0000256" key="1">
    <source>
        <dbReference type="ARBA" id="ARBA00022729"/>
    </source>
</evidence>
<dbReference type="SUPFAM" id="SSF53850">
    <property type="entry name" value="Periplasmic binding protein-like II"/>
    <property type="match status" value="1"/>
</dbReference>
<dbReference type="OrthoDB" id="4577708at2"/>
<dbReference type="CDD" id="cd01004">
    <property type="entry name" value="PBP2_MidA_like"/>
    <property type="match status" value="1"/>
</dbReference>
<dbReference type="Pfam" id="PF00497">
    <property type="entry name" value="SBP_bac_3"/>
    <property type="match status" value="1"/>
</dbReference>
<gene>
    <name evidence="3" type="ORF">C7I85_29160</name>
</gene>
<dbReference type="EMBL" id="PXYL01000035">
    <property type="protein sequence ID" value="PSJ52152.1"/>
    <property type="molecule type" value="Genomic_DNA"/>
</dbReference>
<comment type="caution">
    <text evidence="3">The sequence shown here is derived from an EMBL/GenBank/DDBJ whole genome shotgun (WGS) entry which is preliminary data.</text>
</comment>
<dbReference type="SMART" id="SM00062">
    <property type="entry name" value="PBPb"/>
    <property type="match status" value="1"/>
</dbReference>
<dbReference type="Proteomes" id="UP000240653">
    <property type="component" value="Unassembled WGS sequence"/>
</dbReference>
<reference evidence="3 4" key="1">
    <citation type="submission" date="2018-03" db="EMBL/GenBank/DDBJ databases">
        <title>The draft genome of Mesorhizobium soli JCM 19897.</title>
        <authorList>
            <person name="Li L."/>
            <person name="Liu L."/>
            <person name="Liang L."/>
            <person name="Wang T."/>
            <person name="Zhang X."/>
        </authorList>
    </citation>
    <scope>NUCLEOTIDE SEQUENCE [LARGE SCALE GENOMIC DNA]</scope>
    <source>
        <strain evidence="3 4">JCM 19897</strain>
    </source>
</reference>
<dbReference type="Gene3D" id="3.40.190.10">
    <property type="entry name" value="Periplasmic binding protein-like II"/>
    <property type="match status" value="2"/>
</dbReference>
<evidence type="ECO:0000313" key="4">
    <source>
        <dbReference type="Proteomes" id="UP000240653"/>
    </source>
</evidence>
<sequence length="326" mass="35280">MPACAASWHAFWPSSDPRSMNMKEEHVMKSNETSRRAGLSFARLAAATAIALGVAGSFSAASAAESGKSNEQLREMLPANVRDAGTMKVAISLAYPPMEYSDAGSTDLKGADIDLAKEVANRLGLKIDFQNVDFSQLITSVTTGRADMVWTAFSDITERQGKLDFIDYFKTGNQIFVPVSYQDSVKTVKDLCGKTVSVATGTSWVGFMENLSKETCDASAQMNLLQIGTLGEQLMQLKQDRAQAVMMGFEGVLDLQKQQPDKFYTVGELYDQGNYGIAFAKEATQLRGAVLATLEAMKADGAYEEILGRYGLKEAAVDSFTVNAGK</sequence>
<dbReference type="PANTHER" id="PTHR35936">
    <property type="entry name" value="MEMBRANE-BOUND LYTIC MUREIN TRANSGLYCOSYLASE F"/>
    <property type="match status" value="1"/>
</dbReference>
<keyword evidence="1" id="KW-0732">Signal</keyword>
<dbReference type="AlphaFoldDB" id="A0A2P7RPK4"/>
<evidence type="ECO:0000313" key="3">
    <source>
        <dbReference type="EMBL" id="PSJ52152.1"/>
    </source>
</evidence>
<accession>A0A2P7RPK4</accession>
<keyword evidence="4" id="KW-1185">Reference proteome</keyword>
<name>A0A2P7RPK4_9HYPH</name>
<organism evidence="3 4">
    <name type="scientific">Pseudaminobacter soli</name>
    <name type="common">ex Li et al. 2025</name>
    <dbReference type="NCBI Taxonomy" id="1295366"/>
    <lineage>
        <taxon>Bacteria</taxon>
        <taxon>Pseudomonadati</taxon>
        <taxon>Pseudomonadota</taxon>
        <taxon>Alphaproteobacteria</taxon>
        <taxon>Hyphomicrobiales</taxon>
        <taxon>Phyllobacteriaceae</taxon>
        <taxon>Pseudaminobacter</taxon>
    </lineage>
</organism>
<dbReference type="InterPro" id="IPR001638">
    <property type="entry name" value="Solute-binding_3/MltF_N"/>
</dbReference>